<dbReference type="InterPro" id="IPR041698">
    <property type="entry name" value="Methyltransf_25"/>
</dbReference>
<dbReference type="CDD" id="cd02440">
    <property type="entry name" value="AdoMet_MTases"/>
    <property type="match status" value="1"/>
</dbReference>
<reference evidence="4 5" key="1">
    <citation type="submission" date="2017-04" db="EMBL/GenBank/DDBJ databases">
        <authorList>
            <person name="Afonso C.L."/>
            <person name="Miller P.J."/>
            <person name="Scott M.A."/>
            <person name="Spackman E."/>
            <person name="Goraichik I."/>
            <person name="Dimitrov K.M."/>
            <person name="Suarez D.L."/>
            <person name="Swayne D.E."/>
        </authorList>
    </citation>
    <scope>NUCLEOTIDE SEQUENCE [LARGE SCALE GENOMIC DNA]</scope>
    <source>
        <strain evidence="4 5">USBA 355</strain>
    </source>
</reference>
<dbReference type="PANTHER" id="PTHR43861">
    <property type="entry name" value="TRANS-ACONITATE 2-METHYLTRANSFERASE-RELATED"/>
    <property type="match status" value="1"/>
</dbReference>
<gene>
    <name evidence="4" type="ORF">SAMN05428998_13217</name>
</gene>
<accession>A0A1Y6CS06</accession>
<evidence type="ECO:0000259" key="3">
    <source>
        <dbReference type="Pfam" id="PF13649"/>
    </source>
</evidence>
<dbReference type="Gene3D" id="3.40.50.150">
    <property type="entry name" value="Vaccinia Virus protein VP39"/>
    <property type="match status" value="1"/>
</dbReference>
<keyword evidence="5" id="KW-1185">Reference proteome</keyword>
<evidence type="ECO:0000256" key="1">
    <source>
        <dbReference type="ARBA" id="ARBA00022603"/>
    </source>
</evidence>
<dbReference type="RefSeq" id="WP_085125739.1">
    <property type="nucleotide sequence ID" value="NZ_FWZX01000032.1"/>
</dbReference>
<dbReference type="PANTHER" id="PTHR43861:SF1">
    <property type="entry name" value="TRANS-ACONITATE 2-METHYLTRANSFERASE"/>
    <property type="match status" value="1"/>
</dbReference>
<organism evidence="4 5">
    <name type="scientific">Tistlia consotensis USBA 355</name>
    <dbReference type="NCBI Taxonomy" id="560819"/>
    <lineage>
        <taxon>Bacteria</taxon>
        <taxon>Pseudomonadati</taxon>
        <taxon>Pseudomonadota</taxon>
        <taxon>Alphaproteobacteria</taxon>
        <taxon>Rhodospirillales</taxon>
        <taxon>Rhodovibrionaceae</taxon>
        <taxon>Tistlia</taxon>
    </lineage>
</organism>
<keyword evidence="2 4" id="KW-0808">Transferase</keyword>
<dbReference type="AlphaFoldDB" id="A0A1Y6CS06"/>
<evidence type="ECO:0000256" key="2">
    <source>
        <dbReference type="ARBA" id="ARBA00022679"/>
    </source>
</evidence>
<dbReference type="GO" id="GO:0032259">
    <property type="term" value="P:methylation"/>
    <property type="evidence" value="ECO:0007669"/>
    <property type="project" value="UniProtKB-KW"/>
</dbReference>
<dbReference type="GO" id="GO:0008168">
    <property type="term" value="F:methyltransferase activity"/>
    <property type="evidence" value="ECO:0007669"/>
    <property type="project" value="UniProtKB-KW"/>
</dbReference>
<dbReference type="SUPFAM" id="SSF53335">
    <property type="entry name" value="S-adenosyl-L-methionine-dependent methyltransferases"/>
    <property type="match status" value="1"/>
</dbReference>
<proteinExistence type="predicted"/>
<dbReference type="Proteomes" id="UP000192917">
    <property type="component" value="Unassembled WGS sequence"/>
</dbReference>
<keyword evidence="1 4" id="KW-0489">Methyltransferase</keyword>
<feature type="domain" description="Methyltransferase" evidence="3">
    <location>
        <begin position="77"/>
        <end position="169"/>
    </location>
</feature>
<dbReference type="Pfam" id="PF13649">
    <property type="entry name" value="Methyltransf_25"/>
    <property type="match status" value="1"/>
</dbReference>
<evidence type="ECO:0000313" key="5">
    <source>
        <dbReference type="Proteomes" id="UP000192917"/>
    </source>
</evidence>
<dbReference type="STRING" id="560819.SAMN05428998_13217"/>
<name>A0A1Y6CS06_9PROT</name>
<dbReference type="EMBL" id="FWZX01000032">
    <property type="protein sequence ID" value="SMF73427.1"/>
    <property type="molecule type" value="Genomic_DNA"/>
</dbReference>
<evidence type="ECO:0000313" key="4">
    <source>
        <dbReference type="EMBL" id="SMF73427.1"/>
    </source>
</evidence>
<protein>
    <submittedName>
        <fullName evidence="4">Methyltransferase domain-containing protein</fullName>
    </submittedName>
</protein>
<sequence>MKRVASTPTEIRYRETAAEIDDGAVRAYFDAVGEAAAKASYMGHERDMPAAAMRYRFARERRLLEPWLRPLDPGGRVLDVGCGAGTWTDYFAGRFAGVVGIDRSPAMIRAAEARCAGRANVELRAGDFRGELPEGPFELVFLGGICMYLGDADAEALLRRLFERLTETGVVICRESTVRRRIQVAEGRYQAVYRSLGRYAALFEAAGLPAERVAWVRNDGYDAMNIAGEAVLARRTLLPFLPQVSPALGAATWWALRLAAPVSFVLAPWLAGRAGLDWPRLANHFFLLRPSASTQPAP</sequence>
<dbReference type="InterPro" id="IPR029063">
    <property type="entry name" value="SAM-dependent_MTases_sf"/>
</dbReference>